<name>A0A2T3YZQ0_TRIA4</name>
<dbReference type="Proteomes" id="UP000240493">
    <property type="component" value="Unassembled WGS sequence"/>
</dbReference>
<feature type="signal peptide" evidence="1">
    <location>
        <begin position="1"/>
        <end position="23"/>
    </location>
</feature>
<organism evidence="2 3">
    <name type="scientific">Trichoderma asperellum (strain ATCC 204424 / CBS 433.97 / NBRC 101777)</name>
    <dbReference type="NCBI Taxonomy" id="1042311"/>
    <lineage>
        <taxon>Eukaryota</taxon>
        <taxon>Fungi</taxon>
        <taxon>Dikarya</taxon>
        <taxon>Ascomycota</taxon>
        <taxon>Pezizomycotina</taxon>
        <taxon>Sordariomycetes</taxon>
        <taxon>Hypocreomycetidae</taxon>
        <taxon>Hypocreales</taxon>
        <taxon>Hypocreaceae</taxon>
        <taxon>Trichoderma</taxon>
    </lineage>
</organism>
<evidence type="ECO:0000313" key="3">
    <source>
        <dbReference type="Proteomes" id="UP000240493"/>
    </source>
</evidence>
<accession>A0A2T3YZQ0</accession>
<dbReference type="EMBL" id="KZ679266">
    <property type="protein sequence ID" value="PTB38052.1"/>
    <property type="molecule type" value="Genomic_DNA"/>
</dbReference>
<feature type="chain" id="PRO_5015655234" evidence="1">
    <location>
        <begin position="24"/>
        <end position="220"/>
    </location>
</feature>
<evidence type="ECO:0000313" key="2">
    <source>
        <dbReference type="EMBL" id="PTB38052.1"/>
    </source>
</evidence>
<keyword evidence="3" id="KW-1185">Reference proteome</keyword>
<gene>
    <name evidence="2" type="ORF">M441DRAFT_245903</name>
</gene>
<sequence>MLNQDRIWLLLLLLLHPLPLSFRENNVSKAKTKGIITITWQQRQLSKSQSAVVDSLIIQGRWAFLGPRPHALACCAAFSLIHSPFKPSHKETNSLSQGPRCVNVKNLSMLSELEQTNSTIIPKTLPNIQNYLATVQNSRVLQPPPLTILAYFICLSHAIINQLSLSLSLSISLFLGPVFDNPLVPSFAFHHSSLPLHTSNSTYLLAREPRPRQKQKDNKI</sequence>
<keyword evidence="1" id="KW-0732">Signal</keyword>
<reference evidence="2 3" key="1">
    <citation type="submission" date="2016-07" db="EMBL/GenBank/DDBJ databases">
        <title>Multiple horizontal gene transfer events from other fungi enriched the ability of initially mycotrophic Trichoderma (Ascomycota) to feed on dead plant biomass.</title>
        <authorList>
            <consortium name="DOE Joint Genome Institute"/>
            <person name="Aerts A."/>
            <person name="Atanasova L."/>
            <person name="Chenthamara K."/>
            <person name="Zhang J."/>
            <person name="Grujic M."/>
            <person name="Henrissat B."/>
            <person name="Kuo A."/>
            <person name="Salamov A."/>
            <person name="Lipzen A."/>
            <person name="Labutti K."/>
            <person name="Barry K."/>
            <person name="Miao Y."/>
            <person name="Rahimi M.J."/>
            <person name="Shen Q."/>
            <person name="Grigoriev I.V."/>
            <person name="Kubicek C.P."/>
            <person name="Druzhinina I.S."/>
        </authorList>
    </citation>
    <scope>NUCLEOTIDE SEQUENCE [LARGE SCALE GENOMIC DNA]</scope>
    <source>
        <strain evidence="2 3">CBS 433.97</strain>
    </source>
</reference>
<protein>
    <submittedName>
        <fullName evidence="2">Uncharacterized protein</fullName>
    </submittedName>
</protein>
<evidence type="ECO:0000256" key="1">
    <source>
        <dbReference type="SAM" id="SignalP"/>
    </source>
</evidence>
<proteinExistence type="predicted"/>
<dbReference type="AlphaFoldDB" id="A0A2T3YZQ0"/>